<name>A0A9X2JVH5_9MICO</name>
<reference evidence="4" key="1">
    <citation type="submission" date="2022-06" db="EMBL/GenBank/DDBJ databases">
        <title>Genomic Encyclopedia of Archaeal and Bacterial Type Strains, Phase II (KMG-II): from individual species to whole genera.</title>
        <authorList>
            <person name="Goeker M."/>
        </authorList>
    </citation>
    <scope>NUCLEOTIDE SEQUENCE</scope>
    <source>
        <strain evidence="4">DSM 26652</strain>
    </source>
</reference>
<evidence type="ECO:0000313" key="5">
    <source>
        <dbReference type="Proteomes" id="UP001139493"/>
    </source>
</evidence>
<feature type="compositionally biased region" description="Basic and acidic residues" evidence="1">
    <location>
        <begin position="303"/>
        <end position="313"/>
    </location>
</feature>
<keyword evidence="2" id="KW-0812">Transmembrane</keyword>
<feature type="chain" id="PRO_5040985959" evidence="3">
    <location>
        <begin position="29"/>
        <end position="390"/>
    </location>
</feature>
<feature type="compositionally biased region" description="Polar residues" evidence="1">
    <location>
        <begin position="175"/>
        <end position="201"/>
    </location>
</feature>
<keyword evidence="2" id="KW-1133">Transmembrane helix</keyword>
<accession>A0A9X2JVH5</accession>
<keyword evidence="3" id="KW-0732">Signal</keyword>
<organism evidence="4 5">
    <name type="scientific">Promicromonospora thailandica</name>
    <dbReference type="NCBI Taxonomy" id="765201"/>
    <lineage>
        <taxon>Bacteria</taxon>
        <taxon>Bacillati</taxon>
        <taxon>Actinomycetota</taxon>
        <taxon>Actinomycetes</taxon>
        <taxon>Micrococcales</taxon>
        <taxon>Promicromonosporaceae</taxon>
        <taxon>Promicromonospora</taxon>
    </lineage>
</organism>
<evidence type="ECO:0000256" key="3">
    <source>
        <dbReference type="SAM" id="SignalP"/>
    </source>
</evidence>
<proteinExistence type="predicted"/>
<evidence type="ECO:0000256" key="2">
    <source>
        <dbReference type="SAM" id="Phobius"/>
    </source>
</evidence>
<dbReference type="Proteomes" id="UP001139493">
    <property type="component" value="Unassembled WGS sequence"/>
</dbReference>
<keyword evidence="2" id="KW-0472">Membrane</keyword>
<comment type="caution">
    <text evidence="4">The sequence shown here is derived from an EMBL/GenBank/DDBJ whole genome shotgun (WGS) entry which is preliminary data.</text>
</comment>
<keyword evidence="5" id="KW-1185">Reference proteome</keyword>
<gene>
    <name evidence="4" type="ORF">APR03_002429</name>
</gene>
<dbReference type="RefSeq" id="WP_253836037.1">
    <property type="nucleotide sequence ID" value="NZ_JAMTCS010000007.1"/>
</dbReference>
<sequence>MDRYIRRALCTVLVAGGLAVAGASAAYAADPAVTGTATTAVAPGVGAAAQDADAGPSGRHVGREVLGALADGDVAAVVAAALGEDGLVADLLPDAPPESPESPESPGVDEPDTDLPGSDEPGVDEPGTDEPGTDEPGTDEPGTDEPGVDEPGTDLPGTDEPGTDEPGTDLPGTDQPGTDQPGTDQPGTDQPGTDQPGTDQPGTDHPGIDLPGTDQPGNDAPGVGRPGKGDGEDAPGTGTAPPVDDVETPRPAAENPGEVELTAGPGHDLTSPSAPVISHELLAGTEDLATPPAVEPELPEGGVDLRWRDRKPGPEPLTYEGTSILPGGLTNGYLGTAVEPVPEPEPEDETGPGRAPGDQTVRTGHMFTGQLSLISVLLGLGIAVLRTRRR</sequence>
<feature type="region of interest" description="Disordered" evidence="1">
    <location>
        <begin position="89"/>
        <end position="359"/>
    </location>
</feature>
<evidence type="ECO:0000256" key="1">
    <source>
        <dbReference type="SAM" id="MobiDB-lite"/>
    </source>
</evidence>
<feature type="transmembrane region" description="Helical" evidence="2">
    <location>
        <begin position="366"/>
        <end position="385"/>
    </location>
</feature>
<dbReference type="AlphaFoldDB" id="A0A9X2JVH5"/>
<feature type="signal peptide" evidence="3">
    <location>
        <begin position="1"/>
        <end position="28"/>
    </location>
</feature>
<feature type="compositionally biased region" description="Acidic residues" evidence="1">
    <location>
        <begin position="121"/>
        <end position="152"/>
    </location>
</feature>
<evidence type="ECO:0000313" key="4">
    <source>
        <dbReference type="EMBL" id="MCP2265081.1"/>
    </source>
</evidence>
<protein>
    <submittedName>
        <fullName evidence="4">Uncharacterized protein</fullName>
    </submittedName>
</protein>
<dbReference type="EMBL" id="JAMTCS010000007">
    <property type="protein sequence ID" value="MCP2265081.1"/>
    <property type="molecule type" value="Genomic_DNA"/>
</dbReference>